<feature type="compositionally biased region" description="Low complexity" evidence="1">
    <location>
        <begin position="1476"/>
        <end position="1486"/>
    </location>
</feature>
<feature type="region of interest" description="Disordered" evidence="1">
    <location>
        <begin position="1"/>
        <end position="113"/>
    </location>
</feature>
<feature type="compositionally biased region" description="Basic and acidic residues" evidence="1">
    <location>
        <begin position="977"/>
        <end position="986"/>
    </location>
</feature>
<feature type="compositionally biased region" description="Basic and acidic residues" evidence="1">
    <location>
        <begin position="1212"/>
        <end position="1230"/>
    </location>
</feature>
<feature type="region of interest" description="Disordered" evidence="1">
    <location>
        <begin position="1272"/>
        <end position="1292"/>
    </location>
</feature>
<organism evidence="3 4">
    <name type="scientific">Albula goreensis</name>
    <dbReference type="NCBI Taxonomy" id="1534307"/>
    <lineage>
        <taxon>Eukaryota</taxon>
        <taxon>Metazoa</taxon>
        <taxon>Chordata</taxon>
        <taxon>Craniata</taxon>
        <taxon>Vertebrata</taxon>
        <taxon>Euteleostomi</taxon>
        <taxon>Actinopterygii</taxon>
        <taxon>Neopterygii</taxon>
        <taxon>Teleostei</taxon>
        <taxon>Albuliformes</taxon>
        <taxon>Albulidae</taxon>
        <taxon>Albula</taxon>
    </lineage>
</organism>
<feature type="compositionally biased region" description="Basic and acidic residues" evidence="1">
    <location>
        <begin position="799"/>
        <end position="816"/>
    </location>
</feature>
<feature type="compositionally biased region" description="Polar residues" evidence="1">
    <location>
        <begin position="1278"/>
        <end position="1287"/>
    </location>
</feature>
<feature type="compositionally biased region" description="Basic and acidic residues" evidence="1">
    <location>
        <begin position="1488"/>
        <end position="1497"/>
    </location>
</feature>
<feature type="region of interest" description="Disordered" evidence="1">
    <location>
        <begin position="1476"/>
        <end position="1540"/>
    </location>
</feature>
<feature type="compositionally biased region" description="Basic and acidic residues" evidence="1">
    <location>
        <begin position="868"/>
        <end position="891"/>
    </location>
</feature>
<feature type="compositionally biased region" description="Basic and acidic residues" evidence="1">
    <location>
        <begin position="1157"/>
        <end position="1176"/>
    </location>
</feature>
<dbReference type="SMART" id="SM00451">
    <property type="entry name" value="ZnF_U1"/>
    <property type="match status" value="2"/>
</dbReference>
<feature type="compositionally biased region" description="Polar residues" evidence="1">
    <location>
        <begin position="353"/>
        <end position="366"/>
    </location>
</feature>
<dbReference type="PANTHER" id="PTHR15577">
    <property type="entry name" value="ZINC FINGER CONTAINING PROTEIN"/>
    <property type="match status" value="1"/>
</dbReference>
<feature type="region of interest" description="Disordered" evidence="1">
    <location>
        <begin position="420"/>
        <end position="492"/>
    </location>
</feature>
<feature type="compositionally biased region" description="Low complexity" evidence="1">
    <location>
        <begin position="73"/>
        <end position="85"/>
    </location>
</feature>
<feature type="compositionally biased region" description="Low complexity" evidence="1">
    <location>
        <begin position="22"/>
        <end position="37"/>
    </location>
</feature>
<evidence type="ECO:0000259" key="2">
    <source>
        <dbReference type="PROSITE" id="PS00028"/>
    </source>
</evidence>
<feature type="compositionally biased region" description="Basic and acidic residues" evidence="1">
    <location>
        <begin position="43"/>
        <end position="65"/>
    </location>
</feature>
<dbReference type="InterPro" id="IPR003604">
    <property type="entry name" value="Matrin/U1-like-C_Znf_C2H2"/>
</dbReference>
<name>A0A8T3DJK1_9TELE</name>
<evidence type="ECO:0000256" key="1">
    <source>
        <dbReference type="SAM" id="MobiDB-lite"/>
    </source>
</evidence>
<feature type="region of interest" description="Disordered" evidence="1">
    <location>
        <begin position="1369"/>
        <end position="1388"/>
    </location>
</feature>
<keyword evidence="4" id="KW-1185">Reference proteome</keyword>
<feature type="compositionally biased region" description="Basic and acidic residues" evidence="1">
    <location>
        <begin position="535"/>
        <end position="545"/>
    </location>
</feature>
<evidence type="ECO:0000313" key="4">
    <source>
        <dbReference type="Proteomes" id="UP000829720"/>
    </source>
</evidence>
<protein>
    <recommendedName>
        <fullName evidence="2">C2H2-type domain-containing protein</fullName>
    </recommendedName>
</protein>
<dbReference type="InterPro" id="IPR013087">
    <property type="entry name" value="Znf_C2H2_type"/>
</dbReference>
<feature type="compositionally biased region" description="Basic and acidic residues" evidence="1">
    <location>
        <begin position="765"/>
        <end position="785"/>
    </location>
</feature>
<dbReference type="GO" id="GO:0045892">
    <property type="term" value="P:negative regulation of DNA-templated transcription"/>
    <property type="evidence" value="ECO:0007669"/>
    <property type="project" value="TreeGrafter"/>
</dbReference>
<feature type="compositionally biased region" description="Polar residues" evidence="1">
    <location>
        <begin position="740"/>
        <end position="751"/>
    </location>
</feature>
<feature type="compositionally biased region" description="Basic and acidic residues" evidence="1">
    <location>
        <begin position="483"/>
        <end position="492"/>
    </location>
</feature>
<feature type="compositionally biased region" description="Basic and acidic residues" evidence="1">
    <location>
        <begin position="1060"/>
        <end position="1150"/>
    </location>
</feature>
<feature type="region of interest" description="Disordered" evidence="1">
    <location>
        <begin position="1442"/>
        <end position="1461"/>
    </location>
</feature>
<feature type="region of interest" description="Disordered" evidence="1">
    <location>
        <begin position="861"/>
        <end position="919"/>
    </location>
</feature>
<proteinExistence type="predicted"/>
<dbReference type="Proteomes" id="UP000829720">
    <property type="component" value="Unassembled WGS sequence"/>
</dbReference>
<gene>
    <name evidence="3" type="ORF">AGOR_G00116390</name>
</gene>
<feature type="compositionally biased region" description="Low complexity" evidence="1">
    <location>
        <begin position="551"/>
        <end position="563"/>
    </location>
</feature>
<dbReference type="GO" id="GO:0005654">
    <property type="term" value="C:nucleoplasm"/>
    <property type="evidence" value="ECO:0007669"/>
    <property type="project" value="TreeGrafter"/>
</dbReference>
<dbReference type="PANTHER" id="PTHR15577:SF2">
    <property type="entry name" value="ZINC FINGER PROTEIN 318"/>
    <property type="match status" value="1"/>
</dbReference>
<feature type="compositionally biased region" description="Basic and acidic residues" evidence="1">
    <location>
        <begin position="596"/>
        <end position="606"/>
    </location>
</feature>
<dbReference type="GO" id="GO:0045893">
    <property type="term" value="P:positive regulation of DNA-templated transcription"/>
    <property type="evidence" value="ECO:0007669"/>
    <property type="project" value="TreeGrafter"/>
</dbReference>
<dbReference type="PROSITE" id="PS00028">
    <property type="entry name" value="ZINC_FINGER_C2H2_1"/>
    <property type="match status" value="1"/>
</dbReference>
<comment type="caution">
    <text evidence="3">The sequence shown here is derived from an EMBL/GenBank/DDBJ whole genome shotgun (WGS) entry which is preliminary data.</text>
</comment>
<feature type="compositionally biased region" description="Low complexity" evidence="1">
    <location>
        <begin position="892"/>
        <end position="903"/>
    </location>
</feature>
<feature type="region of interest" description="Disordered" evidence="1">
    <location>
        <begin position="724"/>
        <end position="785"/>
    </location>
</feature>
<feature type="compositionally biased region" description="Basic residues" evidence="1">
    <location>
        <begin position="1"/>
        <end position="10"/>
    </location>
</feature>
<feature type="region of interest" description="Disordered" evidence="1">
    <location>
        <begin position="964"/>
        <end position="986"/>
    </location>
</feature>
<dbReference type="GO" id="GO:0008270">
    <property type="term" value="F:zinc ion binding"/>
    <property type="evidence" value="ECO:0007669"/>
    <property type="project" value="InterPro"/>
</dbReference>
<feature type="region of interest" description="Disordered" evidence="1">
    <location>
        <begin position="173"/>
        <end position="218"/>
    </location>
</feature>
<feature type="compositionally biased region" description="Acidic residues" evidence="1">
    <location>
        <begin position="1233"/>
        <end position="1245"/>
    </location>
</feature>
<sequence length="1565" mass="174942">MFRGRPHRGGCPRPYGPPPGPTSRVPHPGRSPPGSGRHLPHGPYREDRERDRHGYHHGYAEDYRRSPSRRRYPSPGSSSHRGPSSEFRGSGPSPREHYSKRLTPSPTRGDIPIDHSLVITVGNELTASPALQSSHHYERDYHMGDPHYKPPLPGKNSDEFRELQLARRRKELEEMLGAPKKSILKKRTDSETDSPAALQSSDSPVEISGEHQSSSLSRETERFLIAASKGLDSGLFASILGETREDPHDHRVQALRHGLNLGQYKEILNRVKQETEAETISEFLLPHERVRQDSSGFSRILGTMGNPPGLQEKRKSFSDIEDEEKFLYGDEDEGDDEVPAQTHAVASAGVPQLHSQPDTSQYGNSRSEIAKYHDAKVAMSQYHDGKPEVPEYPDSQEFMQHRLCQAEMAHELLSKVYSSATNSPYRQGKSAAEDHREVRSLLASHQQSQPDVRYHHRGQPTTENNGSRQQSQPDDYPPGLDPQEAKERQEVEEYEKIQDLLKTIGLDLGVAEISKMAARTQERLHGKKVPPVSSHRPERRQDWHRSRSRSRSSSQSRSPSWSRSQKRSPSPKRHSVSPRPSRRVSRGQSLTATIRPEPEPESKAEEEGWGIPVLGKHASQPHITVSLNAPPNPASQPVNTMGAHAAHAVSGYQTQAPNYPLPTPNYPPPGYGQYGAYVPYMAQRWPMYPPPSMVPPSSPVEDLQMSAAPARPYLRVIETVALETKESTPQNLDSEDRCTSRSTKTGSSQSQRDSEEKNNASQKQKVIEEREKLKKERDVRMKKKEYLMKELERLRKQQGELLRKKRREKDGHKDPLLAELGRLQEDVMAQISNLRKEHEEAEKKSSELDKVALILGLHISGKHRKEHRTSGEYDQPPERTQERAGSPERKPSSSAPSAKATSALGASVEKAKPKSLDRTASPEKSALLYEYYDSGNHWCKSCNTVCGSMFDLFSHLHSKLHRKSQDPYDRPWASKSSSKEKKRVTGEKIVRPAKGSEFLVPVTGFYCQLCDEFFGDQICAEDHVTCHSHNEKYKKRIEEHPLYEQRRNLDRQAGLAVVTDNRERKHSDLKRKIEEELTVTQEERPSSHRDEKPSSHRDKKSINNRDEKPTSHREEKHSSHRESTGHRDERSSSHKDEKNVSAKEEREGRKHIQGQEVKSEPQKQAEPVEKPSDFHKVICGPSPSILAKVRKRNEEAAKSSTSTPAFGKFSWKKPEKEKEKEAEKEEEKVSENTTEDDAGTDDSGDKEEGKGTLGKAKTIEIKLSGKTIIPPSNKWVPFSSTQSTPASTIIRPNLPAPTMVLRKSSPVAASKPAPLNTFLSIKPTGSSSGKPLPVVKNQAKKDTVLTPDLISKAFGGEEVVLKSPEISGKNATTAKNPEKPSVGVGKFSSLTDTKATTKESSLAQNPAPAPVMRMMSFESDVAAPGVDENEHTMTVLVCPPPMHRNLNEGSQKNEKPKSSLAAGKAQDLYDIFYNSSSKGSSDLLSGAKDAKSGETPKSKVLGTFTPKTENKIEVDTQNTPGNVIPQFKDKNPEIPSQEMDSVCKMPSPVTTMEILDLESLTFNFE</sequence>
<feature type="region of interest" description="Disordered" evidence="1">
    <location>
        <begin position="799"/>
        <end position="823"/>
    </location>
</feature>
<feature type="compositionally biased region" description="Basic residues" evidence="1">
    <location>
        <begin position="564"/>
        <end position="585"/>
    </location>
</feature>
<evidence type="ECO:0000313" key="3">
    <source>
        <dbReference type="EMBL" id="KAI1894495.1"/>
    </source>
</evidence>
<dbReference type="InterPro" id="IPR055309">
    <property type="entry name" value="Znf318-like"/>
</dbReference>
<feature type="region of interest" description="Disordered" evidence="1">
    <location>
        <begin position="519"/>
        <end position="607"/>
    </location>
</feature>
<dbReference type="EMBL" id="JAERUA010000010">
    <property type="protein sequence ID" value="KAI1894495.1"/>
    <property type="molecule type" value="Genomic_DNA"/>
</dbReference>
<reference evidence="3" key="1">
    <citation type="submission" date="2021-01" db="EMBL/GenBank/DDBJ databases">
        <authorList>
            <person name="Zahm M."/>
            <person name="Roques C."/>
            <person name="Cabau C."/>
            <person name="Klopp C."/>
            <person name="Donnadieu C."/>
            <person name="Jouanno E."/>
            <person name="Lampietro C."/>
            <person name="Louis A."/>
            <person name="Herpin A."/>
            <person name="Echchiki A."/>
            <person name="Berthelot C."/>
            <person name="Parey E."/>
            <person name="Roest-Crollius H."/>
            <person name="Braasch I."/>
            <person name="Postlethwait J."/>
            <person name="Bobe J."/>
            <person name="Montfort J."/>
            <person name="Bouchez O."/>
            <person name="Begum T."/>
            <person name="Mejri S."/>
            <person name="Adams A."/>
            <person name="Chen W.-J."/>
            <person name="Guiguen Y."/>
        </authorList>
    </citation>
    <scope>NUCLEOTIDE SEQUENCE</scope>
    <source>
        <tissue evidence="3">Blood</tissue>
    </source>
</reference>
<feature type="region of interest" description="Disordered" evidence="1">
    <location>
        <begin position="330"/>
        <end position="366"/>
    </location>
</feature>
<accession>A0A8T3DJK1</accession>
<feature type="compositionally biased region" description="Polar residues" evidence="1">
    <location>
        <begin position="459"/>
        <end position="473"/>
    </location>
</feature>
<feature type="domain" description="C2H2-type" evidence="2">
    <location>
        <begin position="1007"/>
        <end position="1029"/>
    </location>
</feature>
<feature type="region of interest" description="Disordered" evidence="1">
    <location>
        <begin position="1054"/>
        <end position="1257"/>
    </location>
</feature>
<feature type="compositionally biased region" description="Basic and acidic residues" evidence="1">
    <location>
        <begin position="909"/>
        <end position="919"/>
    </location>
</feature>
<dbReference type="OrthoDB" id="9909793at2759"/>
<dbReference type="GO" id="GO:0003676">
    <property type="term" value="F:nucleic acid binding"/>
    <property type="evidence" value="ECO:0007669"/>
    <property type="project" value="InterPro"/>
</dbReference>